<comment type="caution">
    <text evidence="2">The sequence shown here is derived from an EMBL/GenBank/DDBJ whole genome shotgun (WGS) entry which is preliminary data.</text>
</comment>
<evidence type="ECO:0000313" key="2">
    <source>
        <dbReference type="EMBL" id="MEB3963587.1"/>
    </source>
</evidence>
<reference evidence="2 3" key="1">
    <citation type="submission" date="2022-10" db="EMBL/GenBank/DDBJ databases">
        <authorList>
            <person name="Xie J."/>
            <person name="Shen N."/>
        </authorList>
    </citation>
    <scope>NUCLEOTIDE SEQUENCE [LARGE SCALE GENOMIC DNA]</scope>
    <source>
        <strain evidence="2 3">DSM 41681</strain>
    </source>
</reference>
<accession>A0ABU6CHJ6</accession>
<protein>
    <submittedName>
        <fullName evidence="2">Uncharacterized protein</fullName>
    </submittedName>
</protein>
<name>A0ABU6CHJ6_9ACTN</name>
<evidence type="ECO:0000313" key="3">
    <source>
        <dbReference type="Proteomes" id="UP001352223"/>
    </source>
</evidence>
<dbReference type="Proteomes" id="UP001352223">
    <property type="component" value="Unassembled WGS sequence"/>
</dbReference>
<feature type="region of interest" description="Disordered" evidence="1">
    <location>
        <begin position="17"/>
        <end position="56"/>
    </location>
</feature>
<proteinExistence type="predicted"/>
<evidence type="ECO:0000256" key="1">
    <source>
        <dbReference type="SAM" id="MobiDB-lite"/>
    </source>
</evidence>
<sequence length="56" mass="5795">MSTTSRTHRLMNTLRNGALLPSRDGGTAQSLAARPVPRSPVLPARAADLGLTAATP</sequence>
<organism evidence="2 3">
    <name type="scientific">Streptomyces kunmingensis</name>
    <dbReference type="NCBI Taxonomy" id="68225"/>
    <lineage>
        <taxon>Bacteria</taxon>
        <taxon>Bacillati</taxon>
        <taxon>Actinomycetota</taxon>
        <taxon>Actinomycetes</taxon>
        <taxon>Kitasatosporales</taxon>
        <taxon>Streptomycetaceae</taxon>
        <taxon>Streptomyces</taxon>
    </lineage>
</organism>
<gene>
    <name evidence="2" type="ORF">OKJ48_25590</name>
</gene>
<keyword evidence="3" id="KW-1185">Reference proteome</keyword>
<dbReference type="RefSeq" id="WP_324771321.1">
    <property type="nucleotide sequence ID" value="NZ_BAAATS010000017.1"/>
</dbReference>
<dbReference type="EMBL" id="JAOZYB010000257">
    <property type="protein sequence ID" value="MEB3963587.1"/>
    <property type="molecule type" value="Genomic_DNA"/>
</dbReference>